<evidence type="ECO:0000256" key="1">
    <source>
        <dbReference type="RuleBase" id="RU365021"/>
    </source>
</evidence>
<dbReference type="Proteomes" id="UP000254020">
    <property type="component" value="Unassembled WGS sequence"/>
</dbReference>
<keyword evidence="1" id="KW-0135">Cellulose biosynthesis</keyword>
<comment type="function">
    <text evidence="1">Binds the cellulose synthase activator, bis-(3'-5') cyclic diguanylic acid (c-di-GMP).</text>
</comment>
<dbReference type="UniPathway" id="UPA00694"/>
<dbReference type="GO" id="GO:0006011">
    <property type="term" value="P:UDP-alpha-D-glucose metabolic process"/>
    <property type="evidence" value="ECO:0007669"/>
    <property type="project" value="InterPro"/>
</dbReference>
<feature type="compositionally biased region" description="Basic residues" evidence="2">
    <location>
        <begin position="75"/>
        <end position="85"/>
    </location>
</feature>
<evidence type="ECO:0000313" key="4">
    <source>
        <dbReference type="Proteomes" id="UP000254020"/>
    </source>
</evidence>
<dbReference type="AlphaFoldDB" id="A0A377YY75"/>
<evidence type="ECO:0000256" key="2">
    <source>
        <dbReference type="SAM" id="MobiDB-lite"/>
    </source>
</evidence>
<proteinExistence type="inferred from homology"/>
<comment type="pathway">
    <text evidence="1">Glycan metabolism; bacterial cellulose biosynthesis.</text>
</comment>
<comment type="subcellular location">
    <subcellularLocation>
        <location evidence="1">Cell inner membrane</location>
    </subcellularLocation>
</comment>
<keyword evidence="1" id="KW-0997">Cell inner membrane</keyword>
<keyword evidence="1" id="KW-0472">Membrane</keyword>
<comment type="subunit">
    <text evidence="1">Tightly associated with the cellulose synthase catalytic subunit.</text>
</comment>
<dbReference type="GO" id="GO:0030244">
    <property type="term" value="P:cellulose biosynthetic process"/>
    <property type="evidence" value="ECO:0007669"/>
    <property type="project" value="UniProtKB-KW"/>
</dbReference>
<dbReference type="GO" id="GO:0005886">
    <property type="term" value="C:plasma membrane"/>
    <property type="evidence" value="ECO:0007669"/>
    <property type="project" value="UniProtKB-SubCell"/>
</dbReference>
<accession>A0A377YY75</accession>
<gene>
    <name evidence="3" type="ORF">NCTC9504_00587</name>
</gene>
<dbReference type="Pfam" id="PF03170">
    <property type="entry name" value="BcsB"/>
    <property type="match status" value="1"/>
</dbReference>
<organism evidence="3 4">
    <name type="scientific">Klebsiella pneumoniae subsp. pneumoniae</name>
    <dbReference type="NCBI Taxonomy" id="72407"/>
    <lineage>
        <taxon>Bacteria</taxon>
        <taxon>Pseudomonadati</taxon>
        <taxon>Pseudomonadota</taxon>
        <taxon>Gammaproteobacteria</taxon>
        <taxon>Enterobacterales</taxon>
        <taxon>Enterobacteriaceae</taxon>
        <taxon>Klebsiella/Raoultella group</taxon>
        <taxon>Klebsiella</taxon>
        <taxon>Klebsiella pneumoniae complex</taxon>
    </lineage>
</organism>
<keyword evidence="1" id="KW-1003">Cell membrane</keyword>
<dbReference type="EMBL" id="UGMA01000005">
    <property type="protein sequence ID" value="STU56809.1"/>
    <property type="molecule type" value="Genomic_DNA"/>
</dbReference>
<feature type="region of interest" description="Disordered" evidence="2">
    <location>
        <begin position="62"/>
        <end position="85"/>
    </location>
</feature>
<sequence length="85" mass="9820">MVSSNNLSVKINDGDTLQCQRDIHDTSRVTVLPTSHFSWESQQLNISDDLSHFPRPFFDSMQMTRRTLRSPMGPSRRRTSSAPRR</sequence>
<dbReference type="InterPro" id="IPR018513">
    <property type="entry name" value="Cell_synthase_bac"/>
</dbReference>
<keyword evidence="1" id="KW-0973">c-di-GMP</keyword>
<protein>
    <recommendedName>
        <fullName evidence="1">Cyclic di-GMP-binding protein</fullName>
    </recommendedName>
    <alternativeName>
        <fullName evidence="1">Cellulose synthase regulatory subunit</fullName>
    </alternativeName>
</protein>
<reference evidence="3 4" key="1">
    <citation type="submission" date="2018-06" db="EMBL/GenBank/DDBJ databases">
        <authorList>
            <consortium name="Pathogen Informatics"/>
            <person name="Doyle S."/>
        </authorList>
    </citation>
    <scope>NUCLEOTIDE SEQUENCE [LARGE SCALE GENOMIC DNA]</scope>
    <source>
        <strain evidence="3 4">NCTC9504</strain>
    </source>
</reference>
<name>A0A377YY75_KLEPN</name>
<evidence type="ECO:0000313" key="3">
    <source>
        <dbReference type="EMBL" id="STU56809.1"/>
    </source>
</evidence>
<comment type="similarity">
    <text evidence="1">Belongs to the AcsB/BcsB family.</text>
</comment>